<dbReference type="EMBL" id="NTGA01000040">
    <property type="protein sequence ID" value="PAY21834.1"/>
    <property type="molecule type" value="Genomic_DNA"/>
</dbReference>
<comment type="caution">
    <text evidence="2">The sequence shown here is derived from an EMBL/GenBank/DDBJ whole genome shotgun (WGS) entry which is preliminary data.</text>
</comment>
<dbReference type="SUPFAM" id="SSF51261">
    <property type="entry name" value="Duplicated hybrid motif"/>
    <property type="match status" value="1"/>
</dbReference>
<dbReference type="Gene3D" id="2.70.70.10">
    <property type="entry name" value="Glucose Permease (Domain IIA)"/>
    <property type="match status" value="1"/>
</dbReference>
<dbReference type="PANTHER" id="PTHR21666">
    <property type="entry name" value="PEPTIDASE-RELATED"/>
    <property type="match status" value="1"/>
</dbReference>
<reference evidence="3" key="1">
    <citation type="submission" date="2017-09" db="EMBL/GenBank/DDBJ databases">
        <authorList>
            <person name="Zhang Y."/>
            <person name="Huang X."/>
            <person name="Liu J."/>
            <person name="Lu L."/>
            <person name="Peng K."/>
        </authorList>
    </citation>
    <scope>NUCLEOTIDE SEQUENCE [LARGE SCALE GENOMIC DNA]</scope>
    <source>
        <strain evidence="3">S-XJ-1</strain>
    </source>
</reference>
<dbReference type="RefSeq" id="WP_081615259.1">
    <property type="nucleotide sequence ID" value="NZ_NTGA01000040.1"/>
</dbReference>
<name>A0A2A2WLJ7_9ACTN</name>
<evidence type="ECO:0000259" key="1">
    <source>
        <dbReference type="Pfam" id="PF01551"/>
    </source>
</evidence>
<dbReference type="GO" id="GO:0004222">
    <property type="term" value="F:metalloendopeptidase activity"/>
    <property type="evidence" value="ECO:0007669"/>
    <property type="project" value="TreeGrafter"/>
</dbReference>
<dbReference type="Pfam" id="PF01551">
    <property type="entry name" value="Peptidase_M23"/>
    <property type="match status" value="1"/>
</dbReference>
<dbReference type="InterPro" id="IPR050570">
    <property type="entry name" value="Cell_wall_metabolism_enzyme"/>
</dbReference>
<gene>
    <name evidence="2" type="ORF">CEY15_16770</name>
</gene>
<keyword evidence="3" id="KW-1185">Reference proteome</keyword>
<organism evidence="2 3">
    <name type="scientific">Dietzia natronolimnaea</name>
    <dbReference type="NCBI Taxonomy" id="161920"/>
    <lineage>
        <taxon>Bacteria</taxon>
        <taxon>Bacillati</taxon>
        <taxon>Actinomycetota</taxon>
        <taxon>Actinomycetes</taxon>
        <taxon>Mycobacteriales</taxon>
        <taxon>Dietziaceae</taxon>
        <taxon>Dietzia</taxon>
    </lineage>
</organism>
<evidence type="ECO:0000313" key="3">
    <source>
        <dbReference type="Proteomes" id="UP000218810"/>
    </source>
</evidence>
<sequence length="247" mass="25035">MSSSSKSVPFADLMDSLGVGHRISAGGRHRANRSRGVGRIAATTLAGAAIAGGAALSVAPVAAAQSSDPEHVGQMVEEAAARYGIGADAVRQYASQAPGLSQALGFDTAQSSSSAFSVASQAHRPTDGTITSGFGSRWGANHNGTDIAAPIGTPLYAAKSGTVVASGPASGYGLWIRIKTDDGYLLEYGHNNANYVTEGQQVTAGQVIGEVGNRGYSTGPHVHFGVQNPAGQWIDSVSWLAANGVVI</sequence>
<protein>
    <submittedName>
        <fullName evidence="2">M23 family peptidase</fullName>
    </submittedName>
</protein>
<dbReference type="Proteomes" id="UP000218810">
    <property type="component" value="Unassembled WGS sequence"/>
</dbReference>
<dbReference type="OrthoDB" id="1099523at2"/>
<evidence type="ECO:0000313" key="2">
    <source>
        <dbReference type="EMBL" id="PAY21834.1"/>
    </source>
</evidence>
<dbReference type="PANTHER" id="PTHR21666:SF270">
    <property type="entry name" value="MUREIN HYDROLASE ACTIVATOR ENVC"/>
    <property type="match status" value="1"/>
</dbReference>
<dbReference type="AlphaFoldDB" id="A0A2A2WLJ7"/>
<dbReference type="CDD" id="cd12797">
    <property type="entry name" value="M23_peptidase"/>
    <property type="match status" value="1"/>
</dbReference>
<feature type="domain" description="M23ase beta-sheet core" evidence="1">
    <location>
        <begin position="141"/>
        <end position="232"/>
    </location>
</feature>
<dbReference type="InterPro" id="IPR011055">
    <property type="entry name" value="Dup_hybrid_motif"/>
</dbReference>
<proteinExistence type="predicted"/>
<dbReference type="InterPro" id="IPR016047">
    <property type="entry name" value="M23ase_b-sheet_dom"/>
</dbReference>
<accession>A0A2A2WLJ7</accession>